<dbReference type="GO" id="GO:0030687">
    <property type="term" value="C:preribosome, large subunit precursor"/>
    <property type="evidence" value="ECO:0007669"/>
    <property type="project" value="TreeGrafter"/>
</dbReference>
<organism evidence="2 3">
    <name type="scientific">Strigomonas culicis</name>
    <dbReference type="NCBI Taxonomy" id="28005"/>
    <lineage>
        <taxon>Eukaryota</taxon>
        <taxon>Discoba</taxon>
        <taxon>Euglenozoa</taxon>
        <taxon>Kinetoplastea</taxon>
        <taxon>Metakinetoplastina</taxon>
        <taxon>Trypanosomatida</taxon>
        <taxon>Trypanosomatidae</taxon>
        <taxon>Strigomonadinae</taxon>
        <taxon>Strigomonas</taxon>
    </lineage>
</organism>
<dbReference type="InterPro" id="IPR007174">
    <property type="entry name" value="Las1"/>
</dbReference>
<dbReference type="Proteomes" id="UP000015354">
    <property type="component" value="Unassembled WGS sequence"/>
</dbReference>
<dbReference type="GO" id="GO:0004519">
    <property type="term" value="F:endonuclease activity"/>
    <property type="evidence" value="ECO:0007669"/>
    <property type="project" value="InterPro"/>
</dbReference>
<feature type="region of interest" description="Disordered" evidence="1">
    <location>
        <begin position="1"/>
        <end position="58"/>
    </location>
</feature>
<dbReference type="PANTHER" id="PTHR15002">
    <property type="entry name" value="RIBOSOMAL BIOGENESIS PROTEIN LAS1L"/>
    <property type="match status" value="1"/>
</dbReference>
<sequence length="294" mass="32351">MPPTAKQEKGRQKRLRGHRIKGGLEELGELDAPPKRVALDSSAAVHESQSDGESEKEHLHLSVFGPDWDEWSQVKSTLFSASATPSAKREALSHIAVWRARERPQRPFPPYVEATELLFSVVCVDEAALLSGAALAQSYGGAISRVVHVMTGSFAAGDADTYRKRAKSMEFPEEAVEVRQRVAHGTFPSISELRWVTSMLLQYLFVHFWRVQEKEIRVMGKDKKPKPKATAKSAKPEAPVPTNSVKDIKDFLATLGSDDDSDTNSGNEEEPASTKKEPSGSSQETSVVAGWLIE</sequence>
<feature type="compositionally biased region" description="Basic and acidic residues" evidence="1">
    <location>
        <begin position="1"/>
        <end position="10"/>
    </location>
</feature>
<feature type="compositionally biased region" description="Basic residues" evidence="1">
    <location>
        <begin position="11"/>
        <end position="21"/>
    </location>
</feature>
<accession>S9UEX3</accession>
<evidence type="ECO:0000256" key="1">
    <source>
        <dbReference type="SAM" id="MobiDB-lite"/>
    </source>
</evidence>
<evidence type="ECO:0000313" key="2">
    <source>
        <dbReference type="EMBL" id="EPY27274.1"/>
    </source>
</evidence>
<dbReference type="Pfam" id="PF04031">
    <property type="entry name" value="Las1"/>
    <property type="match status" value="1"/>
</dbReference>
<reference evidence="2 3" key="1">
    <citation type="journal article" date="2013" name="PLoS ONE">
        <title>Predicting the Proteins of Angomonas deanei, Strigomonas culicis and Their Respective Endosymbionts Reveals New Aspects of the Trypanosomatidae Family.</title>
        <authorList>
            <person name="Motta M.C."/>
            <person name="Martins A.C."/>
            <person name="de Souza S.S."/>
            <person name="Catta-Preta C.M."/>
            <person name="Silva R."/>
            <person name="Klein C.C."/>
            <person name="de Almeida L.G."/>
            <person name="de Lima Cunha O."/>
            <person name="Ciapina L.P."/>
            <person name="Brocchi M."/>
            <person name="Colabardini A.C."/>
            <person name="de Araujo Lima B."/>
            <person name="Machado C.R."/>
            <person name="de Almeida Soares C.M."/>
            <person name="Probst C.M."/>
            <person name="de Menezes C.B."/>
            <person name="Thompson C.E."/>
            <person name="Bartholomeu D.C."/>
            <person name="Gradia D.F."/>
            <person name="Pavoni D.P."/>
            <person name="Grisard E.C."/>
            <person name="Fantinatti-Garboggini F."/>
            <person name="Marchini F.K."/>
            <person name="Rodrigues-Luiz G.F."/>
            <person name="Wagner G."/>
            <person name="Goldman G.H."/>
            <person name="Fietto J.L."/>
            <person name="Elias M.C."/>
            <person name="Goldman M.H."/>
            <person name="Sagot M.F."/>
            <person name="Pereira M."/>
            <person name="Stoco P.H."/>
            <person name="de Mendonca-Neto R.P."/>
            <person name="Teixeira S.M."/>
            <person name="Maciel T.E."/>
            <person name="de Oliveira Mendes T.A."/>
            <person name="Urmenyi T.P."/>
            <person name="de Souza W."/>
            <person name="Schenkman S."/>
            <person name="de Vasconcelos A.T."/>
        </authorList>
    </citation>
    <scope>NUCLEOTIDE SEQUENCE [LARGE SCALE GENOMIC DNA]</scope>
</reference>
<keyword evidence="3" id="KW-1185">Reference proteome</keyword>
<dbReference type="OrthoDB" id="10263222at2759"/>
<dbReference type="EMBL" id="ATMH01005833">
    <property type="protein sequence ID" value="EPY27274.1"/>
    <property type="molecule type" value="Genomic_DNA"/>
</dbReference>
<comment type="caution">
    <text evidence="2">The sequence shown here is derived from an EMBL/GenBank/DDBJ whole genome shotgun (WGS) entry which is preliminary data.</text>
</comment>
<proteinExistence type="predicted"/>
<dbReference type="AlphaFoldDB" id="S9UEX3"/>
<dbReference type="GO" id="GO:0000470">
    <property type="term" value="P:maturation of LSU-rRNA"/>
    <property type="evidence" value="ECO:0007669"/>
    <property type="project" value="TreeGrafter"/>
</dbReference>
<protein>
    <submittedName>
        <fullName evidence="2">Cell morphogenesis protein Las1</fullName>
    </submittedName>
</protein>
<dbReference type="PANTHER" id="PTHR15002:SF0">
    <property type="entry name" value="RIBOSOMAL BIOGENESIS PROTEIN LAS1L"/>
    <property type="match status" value="1"/>
</dbReference>
<dbReference type="GO" id="GO:0000460">
    <property type="term" value="P:maturation of 5.8S rRNA"/>
    <property type="evidence" value="ECO:0007669"/>
    <property type="project" value="TreeGrafter"/>
</dbReference>
<feature type="region of interest" description="Disordered" evidence="1">
    <location>
        <begin position="219"/>
        <end position="294"/>
    </location>
</feature>
<feature type="compositionally biased region" description="Acidic residues" evidence="1">
    <location>
        <begin position="257"/>
        <end position="271"/>
    </location>
</feature>
<gene>
    <name evidence="2" type="ORF">STCU_05833</name>
</gene>
<name>S9UEX3_9TRYP</name>
<dbReference type="GO" id="GO:0090730">
    <property type="term" value="C:Las1 complex"/>
    <property type="evidence" value="ECO:0007669"/>
    <property type="project" value="InterPro"/>
</dbReference>
<evidence type="ECO:0000313" key="3">
    <source>
        <dbReference type="Proteomes" id="UP000015354"/>
    </source>
</evidence>